<organism evidence="2">
    <name type="scientific">Fusobacterium polymorphum ATCC 10953</name>
    <dbReference type="NCBI Taxonomy" id="393480"/>
    <lineage>
        <taxon>Bacteria</taxon>
        <taxon>Fusobacteriati</taxon>
        <taxon>Fusobacteriota</taxon>
        <taxon>Fusobacteriia</taxon>
        <taxon>Fusobacteriales</taxon>
        <taxon>Fusobacteriaceae</taxon>
        <taxon>Fusobacterium</taxon>
    </lineage>
</organism>
<protein>
    <submittedName>
        <fullName evidence="2">Uncharacterized protein</fullName>
    </submittedName>
</protein>
<dbReference type="AlphaFoldDB" id="A5TX04"/>
<accession>A5TX04</accession>
<dbReference type="Proteomes" id="UP000001921">
    <property type="component" value="Chromosome"/>
</dbReference>
<evidence type="ECO:0000313" key="2">
    <source>
        <dbReference type="EMBL" id="EDK89429.1"/>
    </source>
</evidence>
<dbReference type="HOGENOM" id="CLU_3007745_0_0_0"/>
<feature type="compositionally biased region" description="Gly residues" evidence="1">
    <location>
        <begin position="31"/>
        <end position="49"/>
    </location>
</feature>
<name>A5TX04_FUSNP</name>
<reference evidence="2" key="1">
    <citation type="submission" date="2006-07" db="EMBL/GenBank/DDBJ databases">
        <authorList>
            <person name="Qin X."/>
            <person name="Weinstock G.M."/>
        </authorList>
    </citation>
    <scope>NUCLEOTIDE SEQUENCE [LARGE SCALE GENOMIC DNA]</scope>
    <source>
        <strain evidence="2">ATCC 10953</strain>
    </source>
</reference>
<feature type="region of interest" description="Disordered" evidence="1">
    <location>
        <begin position="20"/>
        <end position="56"/>
    </location>
</feature>
<evidence type="ECO:0000256" key="1">
    <source>
        <dbReference type="SAM" id="MobiDB-lite"/>
    </source>
</evidence>
<dbReference type="EMBL" id="CM000440">
    <property type="protein sequence ID" value="EDK89429.1"/>
    <property type="molecule type" value="Genomic_DNA"/>
</dbReference>
<proteinExistence type="predicted"/>
<sequence length="56" mass="5897">MEEKFITYFMGGFIFLSGWGGRKGGRKPSTNGGGNNKNGGYGPINGPGGILWNIST</sequence>
<gene>
    <name evidence="2" type="ORF">FNP_1653</name>
</gene>
<dbReference type="RefSeq" id="WP_005898212.1">
    <property type="nucleotide sequence ID" value="NZ_CM000440.1"/>
</dbReference>
<reference evidence="2" key="2">
    <citation type="submission" date="2007-05" db="EMBL/GenBank/DDBJ databases">
        <title>Genome sequence of Fusobacterium nucleatum subspecies polymorphum - a genetically tractable Fusobacterium.</title>
        <authorList>
            <person name="Karpathy S.E."/>
            <person name="Xiang Q."/>
            <person name="Gioia J."/>
            <person name="Jiang H."/>
            <person name="Liu Y."/>
            <person name="Petrosino J.F."/>
            <person name="Yerrapragada S."/>
            <person name="Fox G.E."/>
            <person name="Kinder Haake S."/>
            <person name="Weinstock G.M."/>
            <person name="Highlander S.K."/>
        </authorList>
    </citation>
    <scope>NUCLEOTIDE SEQUENCE [LARGE SCALE GENOMIC DNA]</scope>
    <source>
        <strain evidence="2">ATCC 10953</strain>
    </source>
</reference>